<evidence type="ECO:0000256" key="1">
    <source>
        <dbReference type="SAM" id="MobiDB-lite"/>
    </source>
</evidence>
<evidence type="ECO:0000313" key="4">
    <source>
        <dbReference type="Proteomes" id="UP001165302"/>
    </source>
</evidence>
<feature type="compositionally biased region" description="Basic residues" evidence="1">
    <location>
        <begin position="140"/>
        <end position="162"/>
    </location>
</feature>
<evidence type="ECO:0000256" key="2">
    <source>
        <dbReference type="SAM" id="SignalP"/>
    </source>
</evidence>
<keyword evidence="4" id="KW-1185">Reference proteome</keyword>
<dbReference type="EMBL" id="JADEYP010000017">
    <property type="protein sequence ID" value="MCA5005502.1"/>
    <property type="molecule type" value="Genomic_DNA"/>
</dbReference>
<accession>A0ABS7Z7H4</accession>
<feature type="signal peptide" evidence="2">
    <location>
        <begin position="1"/>
        <end position="22"/>
    </location>
</feature>
<gene>
    <name evidence="3" type="ORF">IPZ78_10085</name>
</gene>
<feature type="chain" id="PRO_5045207136" description="YXWGXW repeat-containing protein" evidence="2">
    <location>
        <begin position="23"/>
        <end position="162"/>
    </location>
</feature>
<comment type="caution">
    <text evidence="3">The sequence shown here is derived from an EMBL/GenBank/DDBJ whole genome shotgun (WGS) entry which is preliminary data.</text>
</comment>
<organism evidence="3 4">
    <name type="scientific">Sphingobacterium bovistauri</name>
    <dbReference type="NCBI Taxonomy" id="2781959"/>
    <lineage>
        <taxon>Bacteria</taxon>
        <taxon>Pseudomonadati</taxon>
        <taxon>Bacteroidota</taxon>
        <taxon>Sphingobacteriia</taxon>
        <taxon>Sphingobacteriales</taxon>
        <taxon>Sphingobacteriaceae</taxon>
        <taxon>Sphingobacterium</taxon>
    </lineage>
</organism>
<protein>
    <recommendedName>
        <fullName evidence="5">YXWGXW repeat-containing protein</fullName>
    </recommendedName>
</protein>
<reference evidence="3" key="1">
    <citation type="submission" date="2020-10" db="EMBL/GenBank/DDBJ databases">
        <authorList>
            <person name="Lu T."/>
            <person name="Wang Q."/>
            <person name="Han X."/>
        </authorList>
    </citation>
    <scope>NUCLEOTIDE SEQUENCE</scope>
    <source>
        <strain evidence="3">WQ 366</strain>
    </source>
</reference>
<dbReference type="RefSeq" id="WP_225553300.1">
    <property type="nucleotide sequence ID" value="NZ_JADEYP010000017.1"/>
</dbReference>
<feature type="region of interest" description="Disordered" evidence="1">
    <location>
        <begin position="131"/>
        <end position="162"/>
    </location>
</feature>
<keyword evidence="2" id="KW-0732">Signal</keyword>
<evidence type="ECO:0000313" key="3">
    <source>
        <dbReference type="EMBL" id="MCA5005502.1"/>
    </source>
</evidence>
<sequence>MKKLLYITLLIGGLFIAKSSSAQVSVNINIGAQPLWGPVGYDYVRFYYIPAIDAYYNVGSRRYTYFQGNRWVTKSKLPGRYRNFDLYRTHKVVINDHNPWNHHRRHRSEYGRYSSYHNQPVLRDVRHHRYEVNRRSSKDMKHHGKSHKESRKNRNHRHDNRR</sequence>
<dbReference type="Proteomes" id="UP001165302">
    <property type="component" value="Unassembled WGS sequence"/>
</dbReference>
<evidence type="ECO:0008006" key="5">
    <source>
        <dbReference type="Google" id="ProtNLM"/>
    </source>
</evidence>
<name>A0ABS7Z7H4_9SPHI</name>
<proteinExistence type="predicted"/>